<proteinExistence type="predicted"/>
<accession>A0A286E815</accession>
<organism evidence="2 3">
    <name type="scientific">Alysiella filiformis DSM 16848</name>
    <dbReference type="NCBI Taxonomy" id="1120981"/>
    <lineage>
        <taxon>Bacteria</taxon>
        <taxon>Pseudomonadati</taxon>
        <taxon>Pseudomonadota</taxon>
        <taxon>Betaproteobacteria</taxon>
        <taxon>Neisseriales</taxon>
        <taxon>Neisseriaceae</taxon>
        <taxon>Alysiella</taxon>
    </lineage>
</organism>
<evidence type="ECO:0008006" key="4">
    <source>
        <dbReference type="Google" id="ProtNLM"/>
    </source>
</evidence>
<evidence type="ECO:0000313" key="2">
    <source>
        <dbReference type="EMBL" id="SOD67030.1"/>
    </source>
</evidence>
<dbReference type="AlphaFoldDB" id="A0A286E815"/>
<name>A0A286E815_9NEIS</name>
<dbReference type="EMBL" id="OCNF01000005">
    <property type="protein sequence ID" value="SOD67030.1"/>
    <property type="molecule type" value="Genomic_DNA"/>
</dbReference>
<feature type="signal peptide" evidence="1">
    <location>
        <begin position="1"/>
        <end position="18"/>
    </location>
</feature>
<dbReference type="Gene3D" id="3.30.1370.130">
    <property type="match status" value="1"/>
</dbReference>
<sequence length="108" mass="12098">MKKTLLILALMLNGLAYANTNEVTTSKNTSITVQQKNISAVFQDIEIIKLFAILGQETGKKFYVDASISGKVSLRVKDTSIENVLKMIEQSENLKIEVYGNDFIVKKR</sequence>
<keyword evidence="1" id="KW-0732">Signal</keyword>
<protein>
    <recommendedName>
        <fullName evidence="4">Secretin and TonB N terminus short domain-containing protein</fullName>
    </recommendedName>
</protein>
<keyword evidence="3" id="KW-1185">Reference proteome</keyword>
<dbReference type="RefSeq" id="WP_097113855.1">
    <property type="nucleotide sequence ID" value="NZ_CP083931.1"/>
</dbReference>
<evidence type="ECO:0000313" key="3">
    <source>
        <dbReference type="Proteomes" id="UP000219669"/>
    </source>
</evidence>
<evidence type="ECO:0000256" key="1">
    <source>
        <dbReference type="SAM" id="SignalP"/>
    </source>
</evidence>
<feature type="chain" id="PRO_5012854910" description="Secretin and TonB N terminus short domain-containing protein" evidence="1">
    <location>
        <begin position="19"/>
        <end position="108"/>
    </location>
</feature>
<reference evidence="2 3" key="1">
    <citation type="submission" date="2017-09" db="EMBL/GenBank/DDBJ databases">
        <authorList>
            <person name="Ehlers B."/>
            <person name="Leendertz F.H."/>
        </authorList>
    </citation>
    <scope>NUCLEOTIDE SEQUENCE [LARGE SCALE GENOMIC DNA]</scope>
    <source>
        <strain evidence="2 3">DSM 16848</strain>
    </source>
</reference>
<gene>
    <name evidence="2" type="ORF">SAMN02746062_00779</name>
</gene>
<dbReference type="Proteomes" id="UP000219669">
    <property type="component" value="Unassembled WGS sequence"/>
</dbReference>